<evidence type="ECO:0000313" key="3">
    <source>
        <dbReference type="Proteomes" id="UP000828390"/>
    </source>
</evidence>
<feature type="region of interest" description="Disordered" evidence="1">
    <location>
        <begin position="1"/>
        <end position="51"/>
    </location>
</feature>
<evidence type="ECO:0000256" key="1">
    <source>
        <dbReference type="SAM" id="MobiDB-lite"/>
    </source>
</evidence>
<protein>
    <submittedName>
        <fullName evidence="2">Uncharacterized protein</fullName>
    </submittedName>
</protein>
<dbReference type="AlphaFoldDB" id="A0A9D4NL87"/>
<dbReference type="EMBL" id="JAIWYP010000001">
    <property type="protein sequence ID" value="KAH3896321.1"/>
    <property type="molecule type" value="Genomic_DNA"/>
</dbReference>
<sequence>MADKEVQNSKKPPSKSVLVANKTSSVSEDTPKTVSNKGQCSTSTSSMSKEPELTREVLSILQELNENMKSQNVLRNLNLLNITMTIQRTSSMMTMDSLLMKLIKKV</sequence>
<organism evidence="2 3">
    <name type="scientific">Dreissena polymorpha</name>
    <name type="common">Zebra mussel</name>
    <name type="synonym">Mytilus polymorpha</name>
    <dbReference type="NCBI Taxonomy" id="45954"/>
    <lineage>
        <taxon>Eukaryota</taxon>
        <taxon>Metazoa</taxon>
        <taxon>Spiralia</taxon>
        <taxon>Lophotrochozoa</taxon>
        <taxon>Mollusca</taxon>
        <taxon>Bivalvia</taxon>
        <taxon>Autobranchia</taxon>
        <taxon>Heteroconchia</taxon>
        <taxon>Euheterodonta</taxon>
        <taxon>Imparidentia</taxon>
        <taxon>Neoheterodontei</taxon>
        <taxon>Myida</taxon>
        <taxon>Dreissenoidea</taxon>
        <taxon>Dreissenidae</taxon>
        <taxon>Dreissena</taxon>
    </lineage>
</organism>
<feature type="compositionally biased region" description="Polar residues" evidence="1">
    <location>
        <begin position="21"/>
        <end position="48"/>
    </location>
</feature>
<gene>
    <name evidence="2" type="ORF">DPMN_020497</name>
</gene>
<reference evidence="2" key="1">
    <citation type="journal article" date="2019" name="bioRxiv">
        <title>The Genome of the Zebra Mussel, Dreissena polymorpha: A Resource for Invasive Species Research.</title>
        <authorList>
            <person name="McCartney M.A."/>
            <person name="Auch B."/>
            <person name="Kono T."/>
            <person name="Mallez S."/>
            <person name="Zhang Y."/>
            <person name="Obille A."/>
            <person name="Becker A."/>
            <person name="Abrahante J.E."/>
            <person name="Garbe J."/>
            <person name="Badalamenti J.P."/>
            <person name="Herman A."/>
            <person name="Mangelson H."/>
            <person name="Liachko I."/>
            <person name="Sullivan S."/>
            <person name="Sone E.D."/>
            <person name="Koren S."/>
            <person name="Silverstein K.A.T."/>
            <person name="Beckman K.B."/>
            <person name="Gohl D.M."/>
        </authorList>
    </citation>
    <scope>NUCLEOTIDE SEQUENCE</scope>
    <source>
        <strain evidence="2">Duluth1</strain>
        <tissue evidence="2">Whole animal</tissue>
    </source>
</reference>
<dbReference type="Proteomes" id="UP000828390">
    <property type="component" value="Unassembled WGS sequence"/>
</dbReference>
<name>A0A9D4NL87_DREPO</name>
<comment type="caution">
    <text evidence="2">The sequence shown here is derived from an EMBL/GenBank/DDBJ whole genome shotgun (WGS) entry which is preliminary data.</text>
</comment>
<evidence type="ECO:0000313" key="2">
    <source>
        <dbReference type="EMBL" id="KAH3896321.1"/>
    </source>
</evidence>
<proteinExistence type="predicted"/>
<keyword evidence="3" id="KW-1185">Reference proteome</keyword>
<reference evidence="2" key="2">
    <citation type="submission" date="2020-11" db="EMBL/GenBank/DDBJ databases">
        <authorList>
            <person name="McCartney M.A."/>
            <person name="Auch B."/>
            <person name="Kono T."/>
            <person name="Mallez S."/>
            <person name="Becker A."/>
            <person name="Gohl D.M."/>
            <person name="Silverstein K.A.T."/>
            <person name="Koren S."/>
            <person name="Bechman K.B."/>
            <person name="Herman A."/>
            <person name="Abrahante J.E."/>
            <person name="Garbe J."/>
        </authorList>
    </citation>
    <scope>NUCLEOTIDE SEQUENCE</scope>
    <source>
        <strain evidence="2">Duluth1</strain>
        <tissue evidence="2">Whole animal</tissue>
    </source>
</reference>
<accession>A0A9D4NL87</accession>